<keyword evidence="1" id="KW-0378">Hydrolase</keyword>
<keyword evidence="1" id="KW-0255">Endonuclease</keyword>
<accession>A0ABV5GCK7</accession>
<sequence>MQINQYEIWIADLNPQIGTEAGKTRPVLVVQTNLLNKIPHPSTVVCPITTNVQKDSDILRVHLKKGMANLHENCDVMIDQIRAIDNKRLIKKVGNLPVELIDNIKENIAIIIDLD</sequence>
<keyword evidence="1" id="KW-0540">Nuclease</keyword>
<comment type="similarity">
    <text evidence="1">Belongs to the PemK/MazF family.</text>
</comment>
<dbReference type="SUPFAM" id="SSF50118">
    <property type="entry name" value="Cell growth inhibitor/plasmid maintenance toxic component"/>
    <property type="match status" value="1"/>
</dbReference>
<evidence type="ECO:0000313" key="2">
    <source>
        <dbReference type="EMBL" id="MFB9088845.1"/>
    </source>
</evidence>
<dbReference type="Gene3D" id="2.30.30.110">
    <property type="match status" value="1"/>
</dbReference>
<dbReference type="Pfam" id="PF02452">
    <property type="entry name" value="PemK_toxin"/>
    <property type="match status" value="1"/>
</dbReference>
<dbReference type="PANTHER" id="PTHR33988">
    <property type="entry name" value="ENDORIBONUCLEASE MAZF-RELATED"/>
    <property type="match status" value="1"/>
</dbReference>
<dbReference type="RefSeq" id="WP_290284409.1">
    <property type="nucleotide sequence ID" value="NZ_JAUFQN010000019.1"/>
</dbReference>
<dbReference type="PANTHER" id="PTHR33988:SF2">
    <property type="entry name" value="ENDORIBONUCLEASE MAZF"/>
    <property type="match status" value="1"/>
</dbReference>
<evidence type="ECO:0000313" key="3">
    <source>
        <dbReference type="Proteomes" id="UP001589576"/>
    </source>
</evidence>
<dbReference type="Proteomes" id="UP001589576">
    <property type="component" value="Unassembled WGS sequence"/>
</dbReference>
<dbReference type="InterPro" id="IPR011067">
    <property type="entry name" value="Plasmid_toxin/cell-grow_inhib"/>
</dbReference>
<comment type="caution">
    <text evidence="2">The sequence shown here is derived from an EMBL/GenBank/DDBJ whole genome shotgun (WGS) entry which is preliminary data.</text>
</comment>
<name>A0ABV5GCK7_9FLAO</name>
<gene>
    <name evidence="2" type="ORF">ACFFUU_04460</name>
</gene>
<organism evidence="2 3">
    <name type="scientific">Flavobacterium paronense</name>
    <dbReference type="NCBI Taxonomy" id="1392775"/>
    <lineage>
        <taxon>Bacteria</taxon>
        <taxon>Pseudomonadati</taxon>
        <taxon>Bacteroidota</taxon>
        <taxon>Flavobacteriia</taxon>
        <taxon>Flavobacteriales</taxon>
        <taxon>Flavobacteriaceae</taxon>
        <taxon>Flavobacterium</taxon>
    </lineage>
</organism>
<reference evidence="2 3" key="1">
    <citation type="submission" date="2024-09" db="EMBL/GenBank/DDBJ databases">
        <authorList>
            <person name="Sun Q."/>
            <person name="Mori K."/>
        </authorList>
    </citation>
    <scope>NUCLEOTIDE SEQUENCE [LARGE SCALE GENOMIC DNA]</scope>
    <source>
        <strain evidence="2 3">CECT 8460</strain>
    </source>
</reference>
<proteinExistence type="inferred from homology"/>
<keyword evidence="3" id="KW-1185">Reference proteome</keyword>
<comment type="function">
    <text evidence="1">Toxic component of a type II toxin-antitoxin (TA) system.</text>
</comment>
<dbReference type="PIRSF" id="PIRSF033490">
    <property type="entry name" value="MazF"/>
    <property type="match status" value="1"/>
</dbReference>
<dbReference type="EMBL" id="JBHMFB010000012">
    <property type="protein sequence ID" value="MFB9088845.1"/>
    <property type="molecule type" value="Genomic_DNA"/>
</dbReference>
<protein>
    <recommendedName>
        <fullName evidence="1">mRNA interferase</fullName>
        <ecNumber evidence="1">3.1.-.-</ecNumber>
    </recommendedName>
</protein>
<dbReference type="EC" id="3.1.-.-" evidence="1"/>
<evidence type="ECO:0000256" key="1">
    <source>
        <dbReference type="PIRNR" id="PIRNR033490"/>
    </source>
</evidence>
<dbReference type="InterPro" id="IPR003477">
    <property type="entry name" value="PemK-like"/>
</dbReference>